<gene>
    <name evidence="2" type="ORF">L0U88_17945</name>
</gene>
<feature type="chain" id="PRO_5045169055" description="DUF2490 domain-containing protein" evidence="1">
    <location>
        <begin position="20"/>
        <end position="216"/>
    </location>
</feature>
<keyword evidence="3" id="KW-1185">Reference proteome</keyword>
<dbReference type="Proteomes" id="UP001200145">
    <property type="component" value="Unassembled WGS sequence"/>
</dbReference>
<dbReference type="RefSeq" id="WP_234867806.1">
    <property type="nucleotide sequence ID" value="NZ_JAKEVY010000005.1"/>
</dbReference>
<organism evidence="2 3">
    <name type="scientific">Flavihumibacter fluminis</name>
    <dbReference type="NCBI Taxonomy" id="2909236"/>
    <lineage>
        <taxon>Bacteria</taxon>
        <taxon>Pseudomonadati</taxon>
        <taxon>Bacteroidota</taxon>
        <taxon>Chitinophagia</taxon>
        <taxon>Chitinophagales</taxon>
        <taxon>Chitinophagaceae</taxon>
        <taxon>Flavihumibacter</taxon>
    </lineage>
</organism>
<evidence type="ECO:0000256" key="1">
    <source>
        <dbReference type="SAM" id="SignalP"/>
    </source>
</evidence>
<feature type="signal peptide" evidence="1">
    <location>
        <begin position="1"/>
        <end position="19"/>
    </location>
</feature>
<name>A0ABS9BNZ4_9BACT</name>
<reference evidence="2 3" key="1">
    <citation type="submission" date="2022-01" db="EMBL/GenBank/DDBJ databases">
        <title>Flavihumibacter sp. nov., isolated from sediment of a river.</title>
        <authorList>
            <person name="Liu H."/>
        </authorList>
    </citation>
    <scope>NUCLEOTIDE SEQUENCE [LARGE SCALE GENOMIC DNA]</scope>
    <source>
        <strain evidence="2 3">RY-1</strain>
    </source>
</reference>
<keyword evidence="1" id="KW-0732">Signal</keyword>
<dbReference type="EMBL" id="JAKEVY010000005">
    <property type="protein sequence ID" value="MCF1716529.1"/>
    <property type="molecule type" value="Genomic_DNA"/>
</dbReference>
<evidence type="ECO:0000313" key="3">
    <source>
        <dbReference type="Proteomes" id="UP001200145"/>
    </source>
</evidence>
<evidence type="ECO:0000313" key="2">
    <source>
        <dbReference type="EMBL" id="MCF1716529.1"/>
    </source>
</evidence>
<sequence length="216" mass="25260">MMKKLFLIILIGLYNTAMAQIPVELFGGHERTTVDIMFFKYFKNRQGENSRWLFFNRNRASFDYRMTKTTYLPQFGFTEAISYNHEKLKGFAPVMVVQVLNSGIYPKAGFQYAHINKSMTIFSWFVCELLKKPDLDYFILFRYTPLLTAKLKLFTQVESVNTFPTVRSTNFSFTQRFRLGLELNNYQFGSGADFNQAGNASFIKSCNFGVFIRHEF</sequence>
<proteinExistence type="predicted"/>
<comment type="caution">
    <text evidence="2">The sequence shown here is derived from an EMBL/GenBank/DDBJ whole genome shotgun (WGS) entry which is preliminary data.</text>
</comment>
<accession>A0ABS9BNZ4</accession>
<evidence type="ECO:0008006" key="4">
    <source>
        <dbReference type="Google" id="ProtNLM"/>
    </source>
</evidence>
<protein>
    <recommendedName>
        <fullName evidence="4">DUF2490 domain-containing protein</fullName>
    </recommendedName>
</protein>